<dbReference type="InterPro" id="IPR002586">
    <property type="entry name" value="CobQ/CobB/MinD/ParA_Nub-bd_dom"/>
</dbReference>
<dbReference type="PANTHER" id="PTHR43384:SF7">
    <property type="entry name" value="CARBON-MONOXIDE DEHYDROGENASE ACCESSORY PROTEIN"/>
    <property type="match status" value="1"/>
</dbReference>
<dbReference type="GO" id="GO:0009898">
    <property type="term" value="C:cytoplasmic side of plasma membrane"/>
    <property type="evidence" value="ECO:0007669"/>
    <property type="project" value="TreeGrafter"/>
</dbReference>
<dbReference type="InterPro" id="IPR027417">
    <property type="entry name" value="P-loop_NTPase"/>
</dbReference>
<protein>
    <submittedName>
        <fullName evidence="2">CO dehydrogenase maturation factor (CooC type)</fullName>
    </submittedName>
</protein>
<organism evidence="2">
    <name type="scientific">anaerobic digester metagenome</name>
    <dbReference type="NCBI Taxonomy" id="1263854"/>
    <lineage>
        <taxon>unclassified sequences</taxon>
        <taxon>metagenomes</taxon>
        <taxon>ecological metagenomes</taxon>
    </lineage>
</organism>
<dbReference type="GO" id="GO:0051782">
    <property type="term" value="P:negative regulation of cell division"/>
    <property type="evidence" value="ECO:0007669"/>
    <property type="project" value="TreeGrafter"/>
</dbReference>
<reference evidence="2" key="1">
    <citation type="submission" date="2019-03" db="EMBL/GenBank/DDBJ databases">
        <authorList>
            <person name="Hao L."/>
        </authorList>
    </citation>
    <scope>NUCLEOTIDE SEQUENCE</scope>
</reference>
<dbReference type="Gene3D" id="3.40.50.300">
    <property type="entry name" value="P-loop containing nucleotide triphosphate hydrolases"/>
    <property type="match status" value="1"/>
</dbReference>
<dbReference type="EMBL" id="CAADRM010000018">
    <property type="protein sequence ID" value="VFU11746.1"/>
    <property type="molecule type" value="Genomic_DNA"/>
</dbReference>
<dbReference type="SUPFAM" id="SSF52540">
    <property type="entry name" value="P-loop containing nucleoside triphosphate hydrolases"/>
    <property type="match status" value="1"/>
</dbReference>
<evidence type="ECO:0000313" key="2">
    <source>
        <dbReference type="EMBL" id="VFU11746.1"/>
    </source>
</evidence>
<sequence length="253" mass="27455">MGETRIIALCGKGGVGKTSVSSLLLRHLALAKGKKVLAIDADPCAGLAGSLGIRVKKSVDDIRRDLVAAIGKGRSASDPETLRMLDYEIFDALSEAEGFALLSIGRPEDEGCFCRVNSLLKDIIQDLAAGFDYVLIDGEAGIEQINRRVMKQVHHLVIISDTSAKGVNVAGTIARVARENRAVDYRTMGLVLNRVRNEDEARAIAAQVSLEMYAWIPEDESIRELDFQGRPLLGMPEDSPANLVVQKLCKRLA</sequence>
<dbReference type="PANTHER" id="PTHR43384">
    <property type="entry name" value="SEPTUM SITE-DETERMINING PROTEIN MIND HOMOLOG, CHLOROPLASTIC-RELATED"/>
    <property type="match status" value="1"/>
</dbReference>
<dbReference type="Pfam" id="PF01656">
    <property type="entry name" value="CbiA"/>
    <property type="match status" value="1"/>
</dbReference>
<dbReference type="AlphaFoldDB" id="A0A485LX03"/>
<dbReference type="GO" id="GO:0005829">
    <property type="term" value="C:cytosol"/>
    <property type="evidence" value="ECO:0007669"/>
    <property type="project" value="TreeGrafter"/>
</dbReference>
<accession>A0A485LX03</accession>
<dbReference type="PIRSF" id="PIRSF005647">
    <property type="entry name" value="CooC"/>
    <property type="match status" value="1"/>
</dbReference>
<dbReference type="GO" id="GO:0016887">
    <property type="term" value="F:ATP hydrolysis activity"/>
    <property type="evidence" value="ECO:0007669"/>
    <property type="project" value="TreeGrafter"/>
</dbReference>
<dbReference type="GO" id="GO:0005524">
    <property type="term" value="F:ATP binding"/>
    <property type="evidence" value="ECO:0007669"/>
    <property type="project" value="TreeGrafter"/>
</dbReference>
<name>A0A485LX03_9ZZZZ</name>
<dbReference type="InterPro" id="IPR050625">
    <property type="entry name" value="ParA/MinD_ATPase"/>
</dbReference>
<proteinExistence type="predicted"/>
<feature type="domain" description="CobQ/CobB/MinD/ParA nucleotide binding" evidence="1">
    <location>
        <begin position="7"/>
        <end position="231"/>
    </location>
</feature>
<dbReference type="InterPro" id="IPR014433">
    <property type="entry name" value="CooC"/>
</dbReference>
<gene>
    <name evidence="2" type="ORF">SCFA_1140003</name>
</gene>
<evidence type="ECO:0000259" key="1">
    <source>
        <dbReference type="Pfam" id="PF01656"/>
    </source>
</evidence>